<name>A0A439D4Q7_9PEZI</name>
<dbReference type="Proteomes" id="UP000286045">
    <property type="component" value="Unassembled WGS sequence"/>
</dbReference>
<dbReference type="AlphaFoldDB" id="A0A439D4Q7"/>
<sequence>MFRWPSTIDHRQFFNLPLPTKLTVQNRGGESPARGYSPWAYEKTAVLRPDLHTASSPNTNPTQILLDAREQFAMGPPNDAQFKTPRLGEAYLPEFHTAISDAYRQISDTCRRLVHTIEEGLGAPSGCISGPAADGQGAELNLNFYPEVQRSTLEDNLDTPAVQEARVGGNQDNATMRRIWPHTDLGVVSALFQDGAGETGLEVQLRESGQSKFVPVSVDDENDLVLLVSDTLERWTNGKLQAAVHRVGLPPAISQAGPASRSERILVPERRSAVMFFRAPPTVDLYPLSHFISPEDPAKYEHITAGEYLKRHNKRLY</sequence>
<evidence type="ECO:0000313" key="4">
    <source>
        <dbReference type="Proteomes" id="UP000286045"/>
    </source>
</evidence>
<evidence type="ECO:0000259" key="2">
    <source>
        <dbReference type="Pfam" id="PF03171"/>
    </source>
</evidence>
<comment type="caution">
    <text evidence="3">The sequence shown here is derived from an EMBL/GenBank/DDBJ whole genome shotgun (WGS) entry which is preliminary data.</text>
</comment>
<dbReference type="SUPFAM" id="SSF51197">
    <property type="entry name" value="Clavaminate synthase-like"/>
    <property type="match status" value="1"/>
</dbReference>
<accession>A0A439D4Q7</accession>
<reference evidence="3 4" key="1">
    <citation type="submission" date="2018-12" db="EMBL/GenBank/DDBJ databases">
        <title>Draft genome sequence of Xylaria grammica IHI A82.</title>
        <authorList>
            <person name="Buettner E."/>
            <person name="Kellner H."/>
        </authorList>
    </citation>
    <scope>NUCLEOTIDE SEQUENCE [LARGE SCALE GENOMIC DNA]</scope>
    <source>
        <strain evidence="3 4">IHI A82</strain>
    </source>
</reference>
<comment type="similarity">
    <text evidence="1">Belongs to the iron/ascorbate-dependent oxidoreductase family.</text>
</comment>
<dbReference type="PANTHER" id="PTHR47990">
    <property type="entry name" value="2-OXOGLUTARATE (2OG) AND FE(II)-DEPENDENT OXYGENASE SUPERFAMILY PROTEIN-RELATED"/>
    <property type="match status" value="1"/>
</dbReference>
<dbReference type="InterPro" id="IPR027443">
    <property type="entry name" value="IPNS-like_sf"/>
</dbReference>
<evidence type="ECO:0000256" key="1">
    <source>
        <dbReference type="ARBA" id="ARBA00008056"/>
    </source>
</evidence>
<dbReference type="InterPro" id="IPR044861">
    <property type="entry name" value="IPNS-like_FE2OG_OXY"/>
</dbReference>
<evidence type="ECO:0000313" key="3">
    <source>
        <dbReference type="EMBL" id="RWA09396.1"/>
    </source>
</evidence>
<dbReference type="Pfam" id="PF03171">
    <property type="entry name" value="2OG-FeII_Oxy"/>
    <property type="match status" value="1"/>
</dbReference>
<dbReference type="EMBL" id="RYZI01000156">
    <property type="protein sequence ID" value="RWA09396.1"/>
    <property type="molecule type" value="Genomic_DNA"/>
</dbReference>
<dbReference type="Gene3D" id="2.60.120.330">
    <property type="entry name" value="B-lactam Antibiotic, Isopenicillin N Synthase, Chain"/>
    <property type="match status" value="1"/>
</dbReference>
<dbReference type="STRING" id="363999.A0A439D4Q7"/>
<dbReference type="InterPro" id="IPR050231">
    <property type="entry name" value="Iron_ascorbate_oxido_reductase"/>
</dbReference>
<proteinExistence type="inferred from homology"/>
<gene>
    <name evidence="3" type="ORF">EKO27_g5709</name>
</gene>
<protein>
    <recommendedName>
        <fullName evidence="2">Isopenicillin N synthase-like Fe(2+) 2OG dioxygenase domain-containing protein</fullName>
    </recommendedName>
</protein>
<feature type="domain" description="Isopenicillin N synthase-like Fe(2+) 2OG dioxygenase" evidence="2">
    <location>
        <begin position="171"/>
        <end position="248"/>
    </location>
</feature>
<keyword evidence="4" id="KW-1185">Reference proteome</keyword>
<organism evidence="3 4">
    <name type="scientific">Xylaria grammica</name>
    <dbReference type="NCBI Taxonomy" id="363999"/>
    <lineage>
        <taxon>Eukaryota</taxon>
        <taxon>Fungi</taxon>
        <taxon>Dikarya</taxon>
        <taxon>Ascomycota</taxon>
        <taxon>Pezizomycotina</taxon>
        <taxon>Sordariomycetes</taxon>
        <taxon>Xylariomycetidae</taxon>
        <taxon>Xylariales</taxon>
        <taxon>Xylariaceae</taxon>
        <taxon>Xylaria</taxon>
    </lineage>
</organism>